<dbReference type="PANTHER" id="PTHR43289:SF6">
    <property type="entry name" value="SERINE_THREONINE-PROTEIN KINASE NEKL-3"/>
    <property type="match status" value="1"/>
</dbReference>
<evidence type="ECO:0000256" key="2">
    <source>
        <dbReference type="ARBA" id="ARBA00022527"/>
    </source>
</evidence>
<evidence type="ECO:0000313" key="11">
    <source>
        <dbReference type="Proteomes" id="UP001614391"/>
    </source>
</evidence>
<keyword evidence="2" id="KW-0723">Serine/threonine-protein kinase</keyword>
<feature type="binding site" evidence="7">
    <location>
        <position position="64"/>
    </location>
    <ligand>
        <name>ATP</name>
        <dbReference type="ChEBI" id="CHEBI:30616"/>
    </ligand>
</feature>
<dbReference type="Proteomes" id="UP001614391">
    <property type="component" value="Unassembled WGS sequence"/>
</dbReference>
<dbReference type="EMBL" id="JBITYT010000011">
    <property type="protein sequence ID" value="MFI9122571.1"/>
    <property type="molecule type" value="Genomic_DNA"/>
</dbReference>
<dbReference type="GO" id="GO:0004674">
    <property type="term" value="F:protein serine/threonine kinase activity"/>
    <property type="evidence" value="ECO:0007669"/>
    <property type="project" value="UniProtKB-EC"/>
</dbReference>
<dbReference type="InterPro" id="IPR000719">
    <property type="entry name" value="Prot_kinase_dom"/>
</dbReference>
<dbReference type="SMART" id="SM00220">
    <property type="entry name" value="S_TKc"/>
    <property type="match status" value="1"/>
</dbReference>
<feature type="compositionally biased region" description="Gly residues" evidence="8">
    <location>
        <begin position="1"/>
        <end position="16"/>
    </location>
</feature>
<dbReference type="PROSITE" id="PS00107">
    <property type="entry name" value="PROTEIN_KINASE_ATP"/>
    <property type="match status" value="1"/>
</dbReference>
<dbReference type="PROSITE" id="PS50011">
    <property type="entry name" value="PROTEIN_KINASE_DOM"/>
    <property type="match status" value="1"/>
</dbReference>
<dbReference type="SUPFAM" id="SSF56112">
    <property type="entry name" value="Protein kinase-like (PK-like)"/>
    <property type="match status" value="1"/>
</dbReference>
<feature type="compositionally biased region" description="Low complexity" evidence="8">
    <location>
        <begin position="17"/>
        <end position="28"/>
    </location>
</feature>
<reference evidence="10 11" key="1">
    <citation type="submission" date="2024-10" db="EMBL/GenBank/DDBJ databases">
        <title>The Natural Products Discovery Center: Release of the First 8490 Sequenced Strains for Exploring Actinobacteria Biosynthetic Diversity.</title>
        <authorList>
            <person name="Kalkreuter E."/>
            <person name="Kautsar S.A."/>
            <person name="Yang D."/>
            <person name="Bader C.D."/>
            <person name="Teijaro C.N."/>
            <person name="Fluegel L."/>
            <person name="Davis C.M."/>
            <person name="Simpson J.R."/>
            <person name="Lauterbach L."/>
            <person name="Steele A.D."/>
            <person name="Gui C."/>
            <person name="Meng S."/>
            <person name="Li G."/>
            <person name="Viehrig K."/>
            <person name="Ye F."/>
            <person name="Su P."/>
            <person name="Kiefer A.F."/>
            <person name="Nichols A."/>
            <person name="Cepeda A.J."/>
            <person name="Yan W."/>
            <person name="Fan B."/>
            <person name="Jiang Y."/>
            <person name="Adhikari A."/>
            <person name="Zheng C.-J."/>
            <person name="Schuster L."/>
            <person name="Cowan T.M."/>
            <person name="Smanski M.J."/>
            <person name="Chevrette M.G."/>
            <person name="De Carvalho L.P.S."/>
            <person name="Shen B."/>
        </authorList>
    </citation>
    <scope>NUCLEOTIDE SEQUENCE [LARGE SCALE GENOMIC DNA]</scope>
    <source>
        <strain evidence="10 11">NPDC053346</strain>
    </source>
</reference>
<evidence type="ECO:0000256" key="5">
    <source>
        <dbReference type="ARBA" id="ARBA00022777"/>
    </source>
</evidence>
<dbReference type="Gene3D" id="3.30.200.20">
    <property type="entry name" value="Phosphorylase Kinase, domain 1"/>
    <property type="match status" value="1"/>
</dbReference>
<keyword evidence="4 7" id="KW-0547">Nucleotide-binding</keyword>
<evidence type="ECO:0000256" key="8">
    <source>
        <dbReference type="SAM" id="MobiDB-lite"/>
    </source>
</evidence>
<evidence type="ECO:0000256" key="1">
    <source>
        <dbReference type="ARBA" id="ARBA00012513"/>
    </source>
</evidence>
<dbReference type="PANTHER" id="PTHR43289">
    <property type="entry name" value="MITOGEN-ACTIVATED PROTEIN KINASE KINASE KINASE 20-RELATED"/>
    <property type="match status" value="1"/>
</dbReference>
<feature type="region of interest" description="Disordered" evidence="8">
    <location>
        <begin position="1"/>
        <end position="28"/>
    </location>
</feature>
<keyword evidence="11" id="KW-1185">Reference proteome</keyword>
<evidence type="ECO:0000256" key="6">
    <source>
        <dbReference type="ARBA" id="ARBA00022840"/>
    </source>
</evidence>
<dbReference type="EC" id="2.7.11.1" evidence="1"/>
<feature type="domain" description="Protein kinase" evidence="9">
    <location>
        <begin position="35"/>
        <end position="288"/>
    </location>
</feature>
<dbReference type="InterPro" id="IPR011009">
    <property type="entry name" value="Kinase-like_dom_sf"/>
</dbReference>
<dbReference type="InterPro" id="IPR008271">
    <property type="entry name" value="Ser/Thr_kinase_AS"/>
</dbReference>
<comment type="caution">
    <text evidence="10">The sequence shown here is derived from an EMBL/GenBank/DDBJ whole genome shotgun (WGS) entry which is preliminary data.</text>
</comment>
<keyword evidence="3 10" id="KW-0808">Transferase</keyword>
<organism evidence="10 11">
    <name type="scientific">Streptomyces bikiniensis</name>
    <dbReference type="NCBI Taxonomy" id="1896"/>
    <lineage>
        <taxon>Bacteria</taxon>
        <taxon>Bacillati</taxon>
        <taxon>Actinomycetota</taxon>
        <taxon>Actinomycetes</taxon>
        <taxon>Kitasatosporales</taxon>
        <taxon>Streptomycetaceae</taxon>
        <taxon>Streptomyces</taxon>
    </lineage>
</organism>
<gene>
    <name evidence="10" type="ORF">ACIGW0_24825</name>
</gene>
<evidence type="ECO:0000259" key="9">
    <source>
        <dbReference type="PROSITE" id="PS50011"/>
    </source>
</evidence>
<evidence type="ECO:0000256" key="3">
    <source>
        <dbReference type="ARBA" id="ARBA00022679"/>
    </source>
</evidence>
<dbReference type="Pfam" id="PF00069">
    <property type="entry name" value="Pkinase"/>
    <property type="match status" value="1"/>
</dbReference>
<name>A0ABW8D0F6_STRBI</name>
<accession>A0ABW8D0F6</accession>
<evidence type="ECO:0000313" key="10">
    <source>
        <dbReference type="EMBL" id="MFI9122571.1"/>
    </source>
</evidence>
<dbReference type="RefSeq" id="WP_399618660.1">
    <property type="nucleotide sequence ID" value="NZ_JBITYT010000011.1"/>
</dbReference>
<sequence length="518" mass="56053">MDGGGPAGAGPTGAGPSGVPSSPETGAGRLLGGRYRLLERLGAGGMGTVWRARDEVVDRDVAVKEPRVPEHFSAAERRTAHQRMRREARAAARIDHPSVVTLHDVVVEDDRPWIVMELLRGRSLAEILDEGTLEPREAARIGQAVLGALHAAHEAGVLHRDVKPGNVMVCRHDRVVLTDFGIAQVEGEQRLTETGSFIGSPEYIAPERVLGRRPGPESDLWSLGIMLYQAVEGVSPFRRQTTPSTLQAILLAELPPPQRSREMTALITGLLRKEPESRLTAQTARPLLSALVAPPARPVPERTPTEVVDTPADEPTAPLPVRLLRSRYGVGAAAAVVLALVVTLVLRLGGDGPPEGWKEYDEYRMGLSVAAPADWTIAVEDDLDNENGAYRGTRYTASKGDVWLLVDRMENATETPRAIAERWKKEHESASPPTGGTASVATVESTAHQGRDAAIITEAYSRQQEDDVTRRLYKTLIVVTSRQERVTLGVDVPDGKGAAKTAGDLLEKARSTFEIRNP</sequence>
<evidence type="ECO:0000256" key="7">
    <source>
        <dbReference type="PROSITE-ProRule" id="PRU10141"/>
    </source>
</evidence>
<dbReference type="CDD" id="cd14014">
    <property type="entry name" value="STKc_PknB_like"/>
    <property type="match status" value="1"/>
</dbReference>
<dbReference type="PROSITE" id="PS00108">
    <property type="entry name" value="PROTEIN_KINASE_ST"/>
    <property type="match status" value="1"/>
</dbReference>
<keyword evidence="6 7" id="KW-0067">ATP-binding</keyword>
<dbReference type="Gene3D" id="1.10.510.10">
    <property type="entry name" value="Transferase(Phosphotransferase) domain 1"/>
    <property type="match status" value="1"/>
</dbReference>
<protein>
    <recommendedName>
        <fullName evidence="1">non-specific serine/threonine protein kinase</fullName>
        <ecNumber evidence="1">2.7.11.1</ecNumber>
    </recommendedName>
</protein>
<keyword evidence="5 10" id="KW-0418">Kinase</keyword>
<evidence type="ECO:0000256" key="4">
    <source>
        <dbReference type="ARBA" id="ARBA00022741"/>
    </source>
</evidence>
<dbReference type="InterPro" id="IPR017441">
    <property type="entry name" value="Protein_kinase_ATP_BS"/>
</dbReference>
<proteinExistence type="predicted"/>